<dbReference type="Proteomes" id="UP001374599">
    <property type="component" value="Unassembled WGS sequence"/>
</dbReference>
<evidence type="ECO:0000313" key="1">
    <source>
        <dbReference type="EMBL" id="GMQ63520.1"/>
    </source>
</evidence>
<keyword evidence="2" id="KW-1185">Reference proteome</keyword>
<accession>A0ACB5ULN2</accession>
<evidence type="ECO:0000313" key="2">
    <source>
        <dbReference type="Proteomes" id="UP001374599"/>
    </source>
</evidence>
<reference evidence="1" key="1">
    <citation type="submission" date="2023-09" db="EMBL/GenBank/DDBJ databases">
        <title>Vallitalea sediminicola and Vallitalea maricola sp. nov., anaerobic bacteria isolated from marine sediment.</title>
        <authorList>
            <person name="Hirano S."/>
            <person name="Maeda A."/>
            <person name="Terahara T."/>
            <person name="Mori K."/>
            <person name="Hamada M."/>
            <person name="Matsumoto R."/>
            <person name="Kobayashi T."/>
        </authorList>
    </citation>
    <scope>NUCLEOTIDE SEQUENCE</scope>
    <source>
        <strain evidence="1">AN17-2</strain>
    </source>
</reference>
<dbReference type="EMBL" id="BTPU01000044">
    <property type="protein sequence ID" value="GMQ63520.1"/>
    <property type="molecule type" value="Genomic_DNA"/>
</dbReference>
<sequence>MNWIKIEIAKLLDKFGSNEPTELANYLGITIIYDYLGNNNGLYINQNGFKFILVNNNLDYYDQRVIIAHELGHALLHDNLNMAYLEKNTYYSRDKFEYQANYFAANLLLPDGFEKDIEFKDMKIEQISSMVAIPIELVKLKFI</sequence>
<comment type="caution">
    <text evidence="1">The sequence shown here is derived from an EMBL/GenBank/DDBJ whole genome shotgun (WGS) entry which is preliminary data.</text>
</comment>
<proteinExistence type="predicted"/>
<gene>
    <name evidence="1" type="ORF">AN2V17_27540</name>
</gene>
<name>A0ACB5ULN2_9FIRM</name>
<organism evidence="1 2">
    <name type="scientific">Vallitalea maricola</name>
    <dbReference type="NCBI Taxonomy" id="3074433"/>
    <lineage>
        <taxon>Bacteria</taxon>
        <taxon>Bacillati</taxon>
        <taxon>Bacillota</taxon>
        <taxon>Clostridia</taxon>
        <taxon>Lachnospirales</taxon>
        <taxon>Vallitaleaceae</taxon>
        <taxon>Vallitalea</taxon>
    </lineage>
</organism>
<protein>
    <submittedName>
        <fullName evidence="1">ImmA/IrrE family metallo-endopeptidase</fullName>
    </submittedName>
</protein>